<evidence type="ECO:0000313" key="9">
    <source>
        <dbReference type="Proteomes" id="UP001499978"/>
    </source>
</evidence>
<evidence type="ECO:0000259" key="7">
    <source>
        <dbReference type="PROSITE" id="PS50929"/>
    </source>
</evidence>
<name>A0ABN3NEG7_9ACTN</name>
<feature type="transmembrane region" description="Helical" evidence="5">
    <location>
        <begin position="29"/>
        <end position="49"/>
    </location>
</feature>
<evidence type="ECO:0000256" key="4">
    <source>
        <dbReference type="ARBA" id="ARBA00023136"/>
    </source>
</evidence>
<dbReference type="PROSITE" id="PS50893">
    <property type="entry name" value="ABC_TRANSPORTER_2"/>
    <property type="match status" value="1"/>
</dbReference>
<comment type="subcellular location">
    <subcellularLocation>
        <location evidence="1">Cell membrane</location>
        <topology evidence="1">Multi-pass membrane protein</topology>
    </subcellularLocation>
</comment>
<dbReference type="RefSeq" id="WP_344170845.1">
    <property type="nucleotide sequence ID" value="NZ_BAAARY010000005.1"/>
</dbReference>
<dbReference type="InterPro" id="IPR011527">
    <property type="entry name" value="ABC1_TM_dom"/>
</dbReference>
<dbReference type="PANTHER" id="PTHR43394">
    <property type="entry name" value="ATP-DEPENDENT PERMEASE MDL1, MITOCHONDRIAL"/>
    <property type="match status" value="1"/>
</dbReference>
<feature type="domain" description="ABC transporter" evidence="6">
    <location>
        <begin position="306"/>
        <end position="572"/>
    </location>
</feature>
<protein>
    <submittedName>
        <fullName evidence="8">ABC transporter ATP-binding protein</fullName>
    </submittedName>
</protein>
<dbReference type="SUPFAM" id="SSF52540">
    <property type="entry name" value="P-loop containing nucleoside triphosphate hydrolases"/>
    <property type="match status" value="1"/>
</dbReference>
<evidence type="ECO:0000256" key="5">
    <source>
        <dbReference type="SAM" id="Phobius"/>
    </source>
</evidence>
<keyword evidence="8" id="KW-0547">Nucleotide-binding</keyword>
<dbReference type="Gene3D" id="3.40.50.300">
    <property type="entry name" value="P-loop containing nucleotide triphosphate hydrolases"/>
    <property type="match status" value="1"/>
</dbReference>
<keyword evidence="8" id="KW-0067">ATP-binding</keyword>
<dbReference type="PROSITE" id="PS00211">
    <property type="entry name" value="ABC_TRANSPORTER_1"/>
    <property type="match status" value="1"/>
</dbReference>
<dbReference type="InterPro" id="IPR027417">
    <property type="entry name" value="P-loop_NTPase"/>
</dbReference>
<sequence>MRTLPVADPGVPESRSASRYFGWVARRQWRSLVGAALLGVLWLGGQAVMPAVLGRAVDAGLLARDREALLWWSLALAGLVAVQAFAGMARHRLAVFNWLAATYRTMQVTSRQAVRLGSSLARRMPTGEVVSIATSDVDQVGAAMDITARGSGAVAAIVIVGVLMLSTSVPLGLIVVVGVPVLMAVVGLLIRPLHVRQRAYRAQQAELTGRANDIVNGLRVLRGIGGEEVFAGRYREQSQQVRVAGMRVARVESLLDSAQVLLPGTFVVLVAWVGARFALDGEITVGQLIAFYAYAAFLTHPIRHLIEAVDKMTRGHVAARRVVRFLSFTPDLTDPVVPATRVGGQATALAHADGELVDPETGVTVRPGQLTAVVATDPELAQRIADRLARYVDSDAALGDVPLARLPLATVRATIMLADNDAHLFAGRLRDQLDPHGLADDGQVASAVAAAQAVDIVDALPDGLETVVSARGRDFSGGQQQRLRLARMLLLDPPILLLVEPTSAVDAHTEARVATALRRARAGRTTVVFGTSPLLLDAADAVAFVDDGRVAAVGAHRELLDTHRRYAAVVTREED</sequence>
<dbReference type="Pfam" id="PF00664">
    <property type="entry name" value="ABC_membrane"/>
    <property type="match status" value="1"/>
</dbReference>
<keyword evidence="2 5" id="KW-0812">Transmembrane</keyword>
<dbReference type="Proteomes" id="UP001499978">
    <property type="component" value="Unassembled WGS sequence"/>
</dbReference>
<evidence type="ECO:0000313" key="8">
    <source>
        <dbReference type="EMBL" id="GAA2520124.1"/>
    </source>
</evidence>
<dbReference type="InterPro" id="IPR003439">
    <property type="entry name" value="ABC_transporter-like_ATP-bd"/>
</dbReference>
<dbReference type="GO" id="GO:0005524">
    <property type="term" value="F:ATP binding"/>
    <property type="evidence" value="ECO:0007669"/>
    <property type="project" value="UniProtKB-KW"/>
</dbReference>
<evidence type="ECO:0000256" key="3">
    <source>
        <dbReference type="ARBA" id="ARBA00022989"/>
    </source>
</evidence>
<dbReference type="Pfam" id="PF00005">
    <property type="entry name" value="ABC_tran"/>
    <property type="match status" value="1"/>
</dbReference>
<evidence type="ECO:0000256" key="2">
    <source>
        <dbReference type="ARBA" id="ARBA00022692"/>
    </source>
</evidence>
<evidence type="ECO:0000256" key="1">
    <source>
        <dbReference type="ARBA" id="ARBA00004651"/>
    </source>
</evidence>
<dbReference type="SUPFAM" id="SSF90123">
    <property type="entry name" value="ABC transporter transmembrane region"/>
    <property type="match status" value="1"/>
</dbReference>
<dbReference type="InterPro" id="IPR036640">
    <property type="entry name" value="ABC1_TM_sf"/>
</dbReference>
<feature type="transmembrane region" description="Helical" evidence="5">
    <location>
        <begin position="69"/>
        <end position="89"/>
    </location>
</feature>
<feature type="transmembrane region" description="Helical" evidence="5">
    <location>
        <begin position="285"/>
        <end position="306"/>
    </location>
</feature>
<feature type="domain" description="ABC transmembrane type-1" evidence="7">
    <location>
        <begin position="33"/>
        <end position="314"/>
    </location>
</feature>
<keyword evidence="9" id="KW-1185">Reference proteome</keyword>
<feature type="transmembrane region" description="Helical" evidence="5">
    <location>
        <begin position="146"/>
        <end position="165"/>
    </location>
</feature>
<gene>
    <name evidence="8" type="ORF">GCM10010201_17000</name>
</gene>
<dbReference type="CDD" id="cd07346">
    <property type="entry name" value="ABC_6TM_exporters"/>
    <property type="match status" value="1"/>
</dbReference>
<dbReference type="InterPro" id="IPR017871">
    <property type="entry name" value="ABC_transporter-like_CS"/>
</dbReference>
<dbReference type="PROSITE" id="PS50929">
    <property type="entry name" value="ABC_TM1F"/>
    <property type="match status" value="1"/>
</dbReference>
<feature type="transmembrane region" description="Helical" evidence="5">
    <location>
        <begin position="171"/>
        <end position="190"/>
    </location>
</feature>
<feature type="transmembrane region" description="Helical" evidence="5">
    <location>
        <begin position="260"/>
        <end position="279"/>
    </location>
</feature>
<dbReference type="EMBL" id="BAAARY010000005">
    <property type="protein sequence ID" value="GAA2520124.1"/>
    <property type="molecule type" value="Genomic_DNA"/>
</dbReference>
<reference evidence="8 9" key="1">
    <citation type="journal article" date="2019" name="Int. J. Syst. Evol. Microbiol.">
        <title>The Global Catalogue of Microorganisms (GCM) 10K type strain sequencing project: providing services to taxonomists for standard genome sequencing and annotation.</title>
        <authorList>
            <consortium name="The Broad Institute Genomics Platform"/>
            <consortium name="The Broad Institute Genome Sequencing Center for Infectious Disease"/>
            <person name="Wu L."/>
            <person name="Ma J."/>
        </authorList>
    </citation>
    <scope>NUCLEOTIDE SEQUENCE [LARGE SCALE GENOMIC DNA]</scope>
    <source>
        <strain evidence="8 9">JCM 3367</strain>
    </source>
</reference>
<keyword evidence="3 5" id="KW-1133">Transmembrane helix</keyword>
<dbReference type="InterPro" id="IPR039421">
    <property type="entry name" value="Type_1_exporter"/>
</dbReference>
<keyword evidence="4 5" id="KW-0472">Membrane</keyword>
<proteinExistence type="predicted"/>
<dbReference type="Gene3D" id="1.20.1560.10">
    <property type="entry name" value="ABC transporter type 1, transmembrane domain"/>
    <property type="match status" value="1"/>
</dbReference>
<organism evidence="8 9">
    <name type="scientific">Pilimelia columellifera subsp. columellifera</name>
    <dbReference type="NCBI Taxonomy" id="706583"/>
    <lineage>
        <taxon>Bacteria</taxon>
        <taxon>Bacillati</taxon>
        <taxon>Actinomycetota</taxon>
        <taxon>Actinomycetes</taxon>
        <taxon>Micromonosporales</taxon>
        <taxon>Micromonosporaceae</taxon>
        <taxon>Pilimelia</taxon>
    </lineage>
</organism>
<comment type="caution">
    <text evidence="8">The sequence shown here is derived from an EMBL/GenBank/DDBJ whole genome shotgun (WGS) entry which is preliminary data.</text>
</comment>
<dbReference type="PANTHER" id="PTHR43394:SF1">
    <property type="entry name" value="ATP-BINDING CASSETTE SUB-FAMILY B MEMBER 10, MITOCHONDRIAL"/>
    <property type="match status" value="1"/>
</dbReference>
<accession>A0ABN3NEG7</accession>
<evidence type="ECO:0000259" key="6">
    <source>
        <dbReference type="PROSITE" id="PS50893"/>
    </source>
</evidence>